<dbReference type="InterPro" id="IPR012337">
    <property type="entry name" value="RNaseH-like_sf"/>
</dbReference>
<reference evidence="2 3" key="1">
    <citation type="submission" date="2023-09" db="EMBL/GenBank/DDBJ databases">
        <title>Nesidiocoris tenuis whole genome shotgun sequence.</title>
        <authorList>
            <person name="Shibata T."/>
            <person name="Shimoda M."/>
            <person name="Kobayashi T."/>
            <person name="Uehara T."/>
        </authorList>
    </citation>
    <scope>NUCLEOTIDE SEQUENCE [LARGE SCALE GENOMIC DNA]</scope>
    <source>
        <strain evidence="2 3">Japan</strain>
    </source>
</reference>
<organism evidence="2 3">
    <name type="scientific">Nesidiocoris tenuis</name>
    <dbReference type="NCBI Taxonomy" id="355587"/>
    <lineage>
        <taxon>Eukaryota</taxon>
        <taxon>Metazoa</taxon>
        <taxon>Ecdysozoa</taxon>
        <taxon>Arthropoda</taxon>
        <taxon>Hexapoda</taxon>
        <taxon>Insecta</taxon>
        <taxon>Pterygota</taxon>
        <taxon>Neoptera</taxon>
        <taxon>Paraneoptera</taxon>
        <taxon>Hemiptera</taxon>
        <taxon>Heteroptera</taxon>
        <taxon>Panheteroptera</taxon>
        <taxon>Cimicomorpha</taxon>
        <taxon>Miridae</taxon>
        <taxon>Dicyphina</taxon>
        <taxon>Nesidiocoris</taxon>
    </lineage>
</organism>
<accession>A0ABN7AFE6</accession>
<gene>
    <name evidence="2" type="ORF">NTJ_03522</name>
</gene>
<dbReference type="InterPro" id="IPR036397">
    <property type="entry name" value="RNaseH_sf"/>
</dbReference>
<feature type="domain" description="Integrase catalytic" evidence="1">
    <location>
        <begin position="2"/>
        <end position="172"/>
    </location>
</feature>
<proteinExistence type="predicted"/>
<dbReference type="InterPro" id="IPR050951">
    <property type="entry name" value="Retrovirus_Pol_polyprotein"/>
</dbReference>
<evidence type="ECO:0000259" key="1">
    <source>
        <dbReference type="PROSITE" id="PS50994"/>
    </source>
</evidence>
<dbReference type="EMBL" id="AP028910">
    <property type="protein sequence ID" value="BES90713.1"/>
    <property type="molecule type" value="Genomic_DNA"/>
</dbReference>
<name>A0ABN7AFE6_9HEMI</name>
<dbReference type="PANTHER" id="PTHR37984">
    <property type="entry name" value="PROTEIN CBG26694"/>
    <property type="match status" value="1"/>
</dbReference>
<keyword evidence="2" id="KW-0695">RNA-directed DNA polymerase</keyword>
<protein>
    <submittedName>
        <fullName evidence="2">Reverse transcriptase (RNA-dependent DNA polymerase)</fullName>
    </submittedName>
</protein>
<dbReference type="Gene3D" id="3.30.420.10">
    <property type="entry name" value="Ribonuclease H-like superfamily/Ribonuclease H"/>
    <property type="match status" value="1"/>
</dbReference>
<dbReference type="PANTHER" id="PTHR37984:SF15">
    <property type="entry name" value="INTEGRASE CATALYTIC DOMAIN-CONTAINING PROTEIN"/>
    <property type="match status" value="1"/>
</dbReference>
<evidence type="ECO:0000313" key="3">
    <source>
        <dbReference type="Proteomes" id="UP001307889"/>
    </source>
</evidence>
<dbReference type="GO" id="GO:0003964">
    <property type="term" value="F:RNA-directed DNA polymerase activity"/>
    <property type="evidence" value="ECO:0007669"/>
    <property type="project" value="UniProtKB-KW"/>
</dbReference>
<keyword evidence="2" id="KW-0548">Nucleotidyltransferase</keyword>
<dbReference type="Pfam" id="PF00665">
    <property type="entry name" value="rve"/>
    <property type="match status" value="1"/>
</dbReference>
<dbReference type="PROSITE" id="PS50994">
    <property type="entry name" value="INTEGRASE"/>
    <property type="match status" value="1"/>
</dbReference>
<sequence>MQFPQPDERFSVVHIDLVGPLPPSDGYLYFLSMIDRYTNWMEAIPLTNITAETVAQAVYENWIVRFGIPSSIISDQGRQFEATLFKNLSSLCGIQLRRTTAYHPQCNGKAERLHRTLKTAIRANGSLKWSRTLPTVLLGLRAAFNPDSGVSIAEMVYGTTIKLPGEFLGQPAPISRDIEPFASIGFRPQGFIYQHACLRPNRSGQETIGTSIRWPLQDPGTSRKILHASHQTKRSEHLLGSPQASVLVNAA</sequence>
<dbReference type="SUPFAM" id="SSF53098">
    <property type="entry name" value="Ribonuclease H-like"/>
    <property type="match status" value="1"/>
</dbReference>
<keyword evidence="2" id="KW-0808">Transferase</keyword>
<evidence type="ECO:0000313" key="2">
    <source>
        <dbReference type="EMBL" id="BES90713.1"/>
    </source>
</evidence>
<dbReference type="Proteomes" id="UP001307889">
    <property type="component" value="Chromosome 2"/>
</dbReference>
<keyword evidence="3" id="KW-1185">Reference proteome</keyword>
<dbReference type="InterPro" id="IPR001584">
    <property type="entry name" value="Integrase_cat-core"/>
</dbReference>